<dbReference type="Proteomes" id="UP000480178">
    <property type="component" value="Chromosome"/>
</dbReference>
<dbReference type="RefSeq" id="WP_162447151.1">
    <property type="nucleotide sequence ID" value="NZ_CP048222.1"/>
</dbReference>
<accession>A0A6C0GSS3</accession>
<dbReference type="PANTHER" id="PTHR37311">
    <property type="entry name" value="2-PHOSPHOSULFOLACTATE PHOSPHATASE-RELATED"/>
    <property type="match status" value="1"/>
</dbReference>
<dbReference type="Gene3D" id="3.90.1560.10">
    <property type="entry name" value="ComB-like"/>
    <property type="match status" value="1"/>
</dbReference>
<reference evidence="9 10" key="1">
    <citation type="submission" date="2020-01" db="EMBL/GenBank/DDBJ databases">
        <authorList>
            <person name="Kim M.K."/>
        </authorList>
    </citation>
    <scope>NUCLEOTIDE SEQUENCE [LARGE SCALE GENOMIC DNA]</scope>
    <source>
        <strain evidence="9 10">172606-1</strain>
    </source>
</reference>
<dbReference type="PANTHER" id="PTHR37311:SF1">
    <property type="entry name" value="2-PHOSPHOSULFOLACTATE PHOSPHATASE-RELATED"/>
    <property type="match status" value="1"/>
</dbReference>
<comment type="similarity">
    <text evidence="2 8">Belongs to the ComB family.</text>
</comment>
<protein>
    <recommendedName>
        <fullName evidence="4 8">Probable 2-phosphosulfolactate phosphatase</fullName>
        <ecNumber evidence="3 8">3.1.3.71</ecNumber>
    </recommendedName>
</protein>
<comment type="catalytic activity">
    <reaction evidence="7 8">
        <text>(2R)-O-phospho-3-sulfolactate + H2O = (2R)-3-sulfolactate + phosphate</text>
        <dbReference type="Rhea" id="RHEA:23416"/>
        <dbReference type="ChEBI" id="CHEBI:15377"/>
        <dbReference type="ChEBI" id="CHEBI:15597"/>
        <dbReference type="ChEBI" id="CHEBI:43474"/>
        <dbReference type="ChEBI" id="CHEBI:58738"/>
        <dbReference type="EC" id="3.1.3.71"/>
    </reaction>
</comment>
<dbReference type="InterPro" id="IPR005238">
    <property type="entry name" value="ComB-like"/>
</dbReference>
<evidence type="ECO:0000256" key="2">
    <source>
        <dbReference type="ARBA" id="ARBA00009997"/>
    </source>
</evidence>
<evidence type="ECO:0000256" key="5">
    <source>
        <dbReference type="ARBA" id="ARBA00022801"/>
    </source>
</evidence>
<dbReference type="GO" id="GO:0000287">
    <property type="term" value="F:magnesium ion binding"/>
    <property type="evidence" value="ECO:0007669"/>
    <property type="project" value="UniProtKB-UniRule"/>
</dbReference>
<evidence type="ECO:0000313" key="9">
    <source>
        <dbReference type="EMBL" id="QHT71211.1"/>
    </source>
</evidence>
<dbReference type="KEGG" id="rhoz:GXP67_33450"/>
<evidence type="ECO:0000256" key="7">
    <source>
        <dbReference type="ARBA" id="ARBA00033711"/>
    </source>
</evidence>
<keyword evidence="6 8" id="KW-0460">Magnesium</keyword>
<keyword evidence="5 8" id="KW-0378">Hydrolase</keyword>
<dbReference type="HAMAP" id="MF_00490">
    <property type="entry name" value="ComB"/>
    <property type="match status" value="1"/>
</dbReference>
<keyword evidence="10" id="KW-1185">Reference proteome</keyword>
<dbReference type="GO" id="GO:0050532">
    <property type="term" value="F:2-phosphosulfolactate phosphatase activity"/>
    <property type="evidence" value="ECO:0007669"/>
    <property type="project" value="UniProtKB-UniRule"/>
</dbReference>
<sequence>MKKIDICLTPELLHLYELTDRIVVVVDILRATSCMTTALAHGVEKIIPVATLEECRALQAQGYISAAERDAKKADGFELDNSPFSYMQEHLKGKTIAMTTTNGTLAITRSREAIQVIIGSFLNKTAVVEYLRSQPHDVLILCAGWKGRVNLEDTLFAGAVVDELKDEFLIEDDATLGAHTIYGCAKYNMLKSMASSSHVKRLHRLNLARDIEFCIREDEYQVIPILQGNALVAMVKA</sequence>
<organism evidence="9 10">
    <name type="scientific">Rhodocytophaga rosea</name>
    <dbReference type="NCBI Taxonomy" id="2704465"/>
    <lineage>
        <taxon>Bacteria</taxon>
        <taxon>Pseudomonadati</taxon>
        <taxon>Bacteroidota</taxon>
        <taxon>Cytophagia</taxon>
        <taxon>Cytophagales</taxon>
        <taxon>Rhodocytophagaceae</taxon>
        <taxon>Rhodocytophaga</taxon>
    </lineage>
</organism>
<dbReference type="GO" id="GO:0050545">
    <property type="term" value="F:sulfopyruvate decarboxylase activity"/>
    <property type="evidence" value="ECO:0007669"/>
    <property type="project" value="TreeGrafter"/>
</dbReference>
<dbReference type="Pfam" id="PF04029">
    <property type="entry name" value="2-ph_phosp"/>
    <property type="match status" value="1"/>
</dbReference>
<dbReference type="EMBL" id="CP048222">
    <property type="protein sequence ID" value="QHT71211.1"/>
    <property type="molecule type" value="Genomic_DNA"/>
</dbReference>
<evidence type="ECO:0000256" key="8">
    <source>
        <dbReference type="HAMAP-Rule" id="MF_00490"/>
    </source>
</evidence>
<dbReference type="EC" id="3.1.3.71" evidence="3 8"/>
<dbReference type="AlphaFoldDB" id="A0A6C0GSS3"/>
<dbReference type="SUPFAM" id="SSF142823">
    <property type="entry name" value="ComB-like"/>
    <property type="match status" value="1"/>
</dbReference>
<evidence type="ECO:0000313" key="10">
    <source>
        <dbReference type="Proteomes" id="UP000480178"/>
    </source>
</evidence>
<evidence type="ECO:0000256" key="6">
    <source>
        <dbReference type="ARBA" id="ARBA00022842"/>
    </source>
</evidence>
<dbReference type="FunFam" id="3.90.1560.10:FF:000001">
    <property type="entry name" value="Probable 2-phosphosulfolactate phosphatase"/>
    <property type="match status" value="1"/>
</dbReference>
<evidence type="ECO:0000256" key="3">
    <source>
        <dbReference type="ARBA" id="ARBA00012953"/>
    </source>
</evidence>
<evidence type="ECO:0000256" key="4">
    <source>
        <dbReference type="ARBA" id="ARBA00021948"/>
    </source>
</evidence>
<gene>
    <name evidence="8" type="primary">comB</name>
    <name evidence="9" type="ORF">GXP67_33450</name>
</gene>
<dbReference type="InterPro" id="IPR036702">
    <property type="entry name" value="ComB-like_sf"/>
</dbReference>
<name>A0A6C0GSS3_9BACT</name>
<proteinExistence type="inferred from homology"/>
<evidence type="ECO:0000256" key="1">
    <source>
        <dbReference type="ARBA" id="ARBA00001946"/>
    </source>
</evidence>
<comment type="cofactor">
    <cofactor evidence="1 8">
        <name>Mg(2+)</name>
        <dbReference type="ChEBI" id="CHEBI:18420"/>
    </cofactor>
</comment>